<dbReference type="Proteomes" id="UP000253370">
    <property type="component" value="Unassembled WGS sequence"/>
</dbReference>
<reference evidence="1 2" key="1">
    <citation type="submission" date="2018-07" db="EMBL/GenBank/DDBJ databases">
        <title>Rhodosalinus sp. strain E84T genomic sequence and assembly.</title>
        <authorList>
            <person name="Liu Z.-W."/>
            <person name="Lu D.-C."/>
        </authorList>
    </citation>
    <scope>NUCLEOTIDE SEQUENCE [LARGE SCALE GENOMIC DNA]</scope>
    <source>
        <strain evidence="1 2">E84</strain>
    </source>
</reference>
<evidence type="ECO:0008006" key="3">
    <source>
        <dbReference type="Google" id="ProtNLM"/>
    </source>
</evidence>
<proteinExistence type="predicted"/>
<keyword evidence="2" id="KW-1185">Reference proteome</keyword>
<name>A0A365UAA9_9RHOB</name>
<accession>A0A365UAA9</accession>
<dbReference type="AlphaFoldDB" id="A0A365UAA9"/>
<comment type="caution">
    <text evidence="1">The sequence shown here is derived from an EMBL/GenBank/DDBJ whole genome shotgun (WGS) entry which is preliminary data.</text>
</comment>
<gene>
    <name evidence="1" type="ORF">DRV85_09255</name>
</gene>
<dbReference type="EMBL" id="QNTQ01000006">
    <property type="protein sequence ID" value="RBI85894.1"/>
    <property type="molecule type" value="Genomic_DNA"/>
</dbReference>
<dbReference type="RefSeq" id="WP_113289153.1">
    <property type="nucleotide sequence ID" value="NZ_QNTQ01000006.1"/>
</dbReference>
<evidence type="ECO:0000313" key="2">
    <source>
        <dbReference type="Proteomes" id="UP000253370"/>
    </source>
</evidence>
<sequence length="78" mass="8633">MLDDGSLVQSRNKAWLRRLFAAKAARPGGVLRRAVRDVEREVGQAALAAEVRARGFHLIECGGQFIFICNPGHMRVIC</sequence>
<evidence type="ECO:0000313" key="1">
    <source>
        <dbReference type="EMBL" id="RBI85894.1"/>
    </source>
</evidence>
<protein>
    <recommendedName>
        <fullName evidence="3">N-(5'-phosphoribosyl)anthranilate isomerase</fullName>
    </recommendedName>
</protein>
<organism evidence="1 2">
    <name type="scientific">Rhodosalinus halophilus</name>
    <dbReference type="NCBI Taxonomy" id="2259333"/>
    <lineage>
        <taxon>Bacteria</taxon>
        <taxon>Pseudomonadati</taxon>
        <taxon>Pseudomonadota</taxon>
        <taxon>Alphaproteobacteria</taxon>
        <taxon>Rhodobacterales</taxon>
        <taxon>Paracoccaceae</taxon>
        <taxon>Rhodosalinus</taxon>
    </lineage>
</organism>
<dbReference type="OrthoDB" id="7867818at2"/>